<protein>
    <submittedName>
        <fullName evidence="2">Uncharacterized protein</fullName>
    </submittedName>
</protein>
<evidence type="ECO:0000313" key="3">
    <source>
        <dbReference type="Proteomes" id="UP000579523"/>
    </source>
</evidence>
<name>A0A7W7PR32_9ACTN</name>
<feature type="compositionally biased region" description="Basic residues" evidence="1">
    <location>
        <begin position="58"/>
        <end position="69"/>
    </location>
</feature>
<organism evidence="2 3">
    <name type="scientific">Streptomyces griseomycini</name>
    <dbReference type="NCBI Taxonomy" id="66895"/>
    <lineage>
        <taxon>Bacteria</taxon>
        <taxon>Bacillati</taxon>
        <taxon>Actinomycetota</taxon>
        <taxon>Actinomycetes</taxon>
        <taxon>Kitasatosporales</taxon>
        <taxon>Streptomycetaceae</taxon>
        <taxon>Streptomyces</taxon>
    </lineage>
</organism>
<keyword evidence="3" id="KW-1185">Reference proteome</keyword>
<feature type="region of interest" description="Disordered" evidence="1">
    <location>
        <begin position="1"/>
        <end position="20"/>
    </location>
</feature>
<dbReference type="Proteomes" id="UP000579523">
    <property type="component" value="Unassembled WGS sequence"/>
</dbReference>
<dbReference type="EMBL" id="JACHJI010000005">
    <property type="protein sequence ID" value="MBB4899162.1"/>
    <property type="molecule type" value="Genomic_DNA"/>
</dbReference>
<comment type="caution">
    <text evidence="2">The sequence shown here is derived from an EMBL/GenBank/DDBJ whole genome shotgun (WGS) entry which is preliminary data.</text>
</comment>
<reference evidence="2 3" key="1">
    <citation type="submission" date="2020-08" db="EMBL/GenBank/DDBJ databases">
        <title>Genomic Encyclopedia of Type Strains, Phase III (KMG-III): the genomes of soil and plant-associated and newly described type strains.</title>
        <authorList>
            <person name="Whitman W."/>
        </authorList>
    </citation>
    <scope>NUCLEOTIDE SEQUENCE [LARGE SCALE GENOMIC DNA]</scope>
    <source>
        <strain evidence="2 3">CECT 3273</strain>
    </source>
</reference>
<accession>A0A7W7PR32</accession>
<evidence type="ECO:0000256" key="1">
    <source>
        <dbReference type="SAM" id="MobiDB-lite"/>
    </source>
</evidence>
<dbReference type="AlphaFoldDB" id="A0A7W7PR32"/>
<sequence length="79" mass="8077">MASPSPLPVDQDEGPPPLRCPFVKGAHARPVGFGGALPQWAAGPGPHAGTGAPSRQRGSGRCRGPRNRRCAGSAVRART</sequence>
<feature type="region of interest" description="Disordered" evidence="1">
    <location>
        <begin position="25"/>
        <end position="79"/>
    </location>
</feature>
<proteinExistence type="predicted"/>
<evidence type="ECO:0000313" key="2">
    <source>
        <dbReference type="EMBL" id="MBB4899162.1"/>
    </source>
</evidence>
<feature type="compositionally biased region" description="Low complexity" evidence="1">
    <location>
        <begin position="41"/>
        <end position="53"/>
    </location>
</feature>
<gene>
    <name evidence="2" type="ORF">FHS37_003222</name>
</gene>